<dbReference type="EMBL" id="CP050063">
    <property type="protein sequence ID" value="QIP13010.1"/>
    <property type="molecule type" value="Genomic_DNA"/>
</dbReference>
<organism evidence="1 2">
    <name type="scientific">Spirosoma aureum</name>
    <dbReference type="NCBI Taxonomy" id="2692134"/>
    <lineage>
        <taxon>Bacteria</taxon>
        <taxon>Pseudomonadati</taxon>
        <taxon>Bacteroidota</taxon>
        <taxon>Cytophagia</taxon>
        <taxon>Cytophagales</taxon>
        <taxon>Cytophagaceae</taxon>
        <taxon>Spirosoma</taxon>
    </lineage>
</organism>
<dbReference type="RefSeq" id="WP_167207674.1">
    <property type="nucleotide sequence ID" value="NZ_CP050063.1"/>
</dbReference>
<name>A0A6G9AKS0_9BACT</name>
<sequence>MLITICTIRQLPQALALGESFAKYASIGKTPPIVIGLADDPAHLPADFRSPYPLWLAGEVLLPEQLGKLSAQYTPTELAAACKPAFIQEAFRRFPDEETVLYADPNVLFLSTLTPVWNRLSSANVLLTPHITRSPTDSAKVEQDWPDEKFFQNIGLYSADFLAFRRSDETNKLLAWWRDRVEERAYIDFCNGLCTDQIWLMHAPVFFQHVVIVKDAAWHVALWNLPQRQVKQEADRWKVSGSEEPLLFINAKGLYNPDEGFFSNQNRLKLADRPDASLLVAAYKKAVSSYLSPVLTAISPTYGQQPEPVVLRGWRRATVDTMRAITQFVDNVPLPVLR</sequence>
<protein>
    <recommendedName>
        <fullName evidence="3">Glycosyl transferase</fullName>
    </recommendedName>
</protein>
<dbReference type="AlphaFoldDB" id="A0A6G9AKS0"/>
<accession>A0A6G9AKS0</accession>
<dbReference type="Proteomes" id="UP000501802">
    <property type="component" value="Chromosome"/>
</dbReference>
<proteinExistence type="predicted"/>
<dbReference type="SUPFAM" id="SSF53448">
    <property type="entry name" value="Nucleotide-diphospho-sugar transferases"/>
    <property type="match status" value="1"/>
</dbReference>
<dbReference type="KEGG" id="spib:G8759_10425"/>
<reference evidence="1 2" key="1">
    <citation type="submission" date="2020-03" db="EMBL/GenBank/DDBJ databases">
        <authorList>
            <person name="Kim M.K."/>
        </authorList>
    </citation>
    <scope>NUCLEOTIDE SEQUENCE [LARGE SCALE GENOMIC DNA]</scope>
    <source>
        <strain evidence="1 2">BT328</strain>
    </source>
</reference>
<keyword evidence="2" id="KW-1185">Reference proteome</keyword>
<evidence type="ECO:0000313" key="1">
    <source>
        <dbReference type="EMBL" id="QIP13010.1"/>
    </source>
</evidence>
<gene>
    <name evidence="1" type="ORF">G8759_10425</name>
</gene>
<dbReference type="InterPro" id="IPR029044">
    <property type="entry name" value="Nucleotide-diphossugar_trans"/>
</dbReference>
<evidence type="ECO:0000313" key="2">
    <source>
        <dbReference type="Proteomes" id="UP000501802"/>
    </source>
</evidence>
<evidence type="ECO:0008006" key="3">
    <source>
        <dbReference type="Google" id="ProtNLM"/>
    </source>
</evidence>